<feature type="domain" description="Restriction endonuclease type II EcoRII N-terminal" evidence="1">
    <location>
        <begin position="19"/>
        <end position="86"/>
    </location>
</feature>
<dbReference type="OrthoDB" id="9816482at2"/>
<dbReference type="InterPro" id="IPR023372">
    <property type="entry name" value="Rest_endonuc_II_EcoRII_N"/>
</dbReference>
<comment type="caution">
    <text evidence="2">The sequence shown here is derived from an EMBL/GenBank/DDBJ whole genome shotgun (WGS) entry which is preliminary data.</text>
</comment>
<keyword evidence="3" id="KW-1185">Reference proteome</keyword>
<gene>
    <name evidence="2" type="ORF">DU508_23265</name>
</gene>
<dbReference type="Pfam" id="PF09217">
    <property type="entry name" value="EcoRII-N"/>
    <property type="match status" value="1"/>
</dbReference>
<reference evidence="2 3" key="1">
    <citation type="submission" date="2018-07" db="EMBL/GenBank/DDBJ databases">
        <title>Pedobacter sp. nov., isolated from soil.</title>
        <authorList>
            <person name="Zhou L.Y."/>
            <person name="Du Z.J."/>
        </authorList>
    </citation>
    <scope>NUCLEOTIDE SEQUENCE [LARGE SCALE GENOMIC DNA]</scope>
    <source>
        <strain evidence="2 3">JDX94</strain>
    </source>
</reference>
<protein>
    <recommendedName>
        <fullName evidence="1">Restriction endonuclease type II EcoRII N-terminal domain-containing protein</fullName>
    </recommendedName>
</protein>
<evidence type="ECO:0000313" key="2">
    <source>
        <dbReference type="EMBL" id="RDC54155.1"/>
    </source>
</evidence>
<dbReference type="RefSeq" id="WP_115405068.1">
    <property type="nucleotide sequence ID" value="NZ_QPKV01000017.1"/>
</dbReference>
<evidence type="ECO:0000313" key="3">
    <source>
        <dbReference type="Proteomes" id="UP000253961"/>
    </source>
</evidence>
<proteinExistence type="predicted"/>
<dbReference type="AlphaFoldDB" id="A0A369PS92"/>
<dbReference type="EMBL" id="QPKV01000017">
    <property type="protein sequence ID" value="RDC54155.1"/>
    <property type="molecule type" value="Genomic_DNA"/>
</dbReference>
<accession>A0A369PS92</accession>
<name>A0A369PS92_9SPHI</name>
<evidence type="ECO:0000259" key="1">
    <source>
        <dbReference type="Pfam" id="PF09217"/>
    </source>
</evidence>
<dbReference type="SUPFAM" id="SSF101936">
    <property type="entry name" value="DNA-binding pseudobarrel domain"/>
    <property type="match status" value="1"/>
</dbReference>
<dbReference type="Gene3D" id="2.40.330.10">
    <property type="entry name" value="DNA-binding pseudobarrel domain"/>
    <property type="match status" value="1"/>
</dbReference>
<sequence>MNNLIVRAIEAWESSELKVFKYISPSDAGKSRGHQSGIYIQKDSGLFMFERPCKKGENRQKFASIKWQDGILIEASRFIYYGKGTRMSLESPVLKGKLMKQIFL</sequence>
<dbReference type="InterPro" id="IPR015300">
    <property type="entry name" value="DNA-bd_pseudobarrel_sf"/>
</dbReference>
<dbReference type="Proteomes" id="UP000253961">
    <property type="component" value="Unassembled WGS sequence"/>
</dbReference>
<organism evidence="2 3">
    <name type="scientific">Pedobacter chinensis</name>
    <dbReference type="NCBI Taxonomy" id="2282421"/>
    <lineage>
        <taxon>Bacteria</taxon>
        <taxon>Pseudomonadati</taxon>
        <taxon>Bacteroidota</taxon>
        <taxon>Sphingobacteriia</taxon>
        <taxon>Sphingobacteriales</taxon>
        <taxon>Sphingobacteriaceae</taxon>
        <taxon>Pedobacter</taxon>
    </lineage>
</organism>